<keyword evidence="3" id="KW-1185">Reference proteome</keyword>
<reference evidence="2 3" key="1">
    <citation type="submission" date="2021-03" db="EMBL/GenBank/DDBJ databases">
        <authorList>
            <person name="King G.J."/>
            <person name="Bancroft I."/>
            <person name="Baten A."/>
            <person name="Bloomfield J."/>
            <person name="Borpatragohain P."/>
            <person name="He Z."/>
            <person name="Irish N."/>
            <person name="Irwin J."/>
            <person name="Liu K."/>
            <person name="Mauleon R.P."/>
            <person name="Moore J."/>
            <person name="Morris R."/>
            <person name="Ostergaard L."/>
            <person name="Wang B."/>
            <person name="Wells R."/>
        </authorList>
    </citation>
    <scope>NUCLEOTIDE SEQUENCE [LARGE SCALE GENOMIC DNA]</scope>
    <source>
        <strain evidence="2">R-o-18</strain>
        <tissue evidence="2">Leaf</tissue>
    </source>
</reference>
<evidence type="ECO:0000256" key="1">
    <source>
        <dbReference type="SAM" id="MobiDB-lite"/>
    </source>
</evidence>
<accession>A0ABQ7N554</accession>
<protein>
    <submittedName>
        <fullName evidence="2">Uncharacterized protein</fullName>
    </submittedName>
</protein>
<gene>
    <name evidence="2" type="primary">A03p040860.1_BraROA</name>
    <name evidence="2" type="ORF">IGI04_011882</name>
</gene>
<proteinExistence type="predicted"/>
<organism evidence="2 3">
    <name type="scientific">Brassica rapa subsp. trilocularis</name>
    <dbReference type="NCBI Taxonomy" id="1813537"/>
    <lineage>
        <taxon>Eukaryota</taxon>
        <taxon>Viridiplantae</taxon>
        <taxon>Streptophyta</taxon>
        <taxon>Embryophyta</taxon>
        <taxon>Tracheophyta</taxon>
        <taxon>Spermatophyta</taxon>
        <taxon>Magnoliopsida</taxon>
        <taxon>eudicotyledons</taxon>
        <taxon>Gunneridae</taxon>
        <taxon>Pentapetalae</taxon>
        <taxon>rosids</taxon>
        <taxon>malvids</taxon>
        <taxon>Brassicales</taxon>
        <taxon>Brassicaceae</taxon>
        <taxon>Brassiceae</taxon>
        <taxon>Brassica</taxon>
    </lineage>
</organism>
<evidence type="ECO:0000313" key="2">
    <source>
        <dbReference type="EMBL" id="KAG5405763.1"/>
    </source>
</evidence>
<name>A0ABQ7N554_BRACM</name>
<dbReference type="EMBL" id="JADBGQ010000003">
    <property type="protein sequence ID" value="KAG5405763.1"/>
    <property type="molecule type" value="Genomic_DNA"/>
</dbReference>
<evidence type="ECO:0000313" key="3">
    <source>
        <dbReference type="Proteomes" id="UP000823674"/>
    </source>
</evidence>
<sequence length="168" mass="18282">MFKPGAITSGLRISGDSGLGPRAEKDATTGAGRIPSRVPLKTIVAVGCFDSDMYLLISSPPEAPTEVAGNTWQSATSPSPSKTPFAIIIPEPPFLLTISPLRRRVTVTSKQTTTVHKRVHPTRFKIRSTVNANARNRFPVSELHIGREVAVDGSGADRRHPRRDVRHR</sequence>
<feature type="region of interest" description="Disordered" evidence="1">
    <location>
        <begin position="1"/>
        <end position="33"/>
    </location>
</feature>
<dbReference type="Proteomes" id="UP000823674">
    <property type="component" value="Chromosome A03"/>
</dbReference>
<comment type="caution">
    <text evidence="2">The sequence shown here is derived from an EMBL/GenBank/DDBJ whole genome shotgun (WGS) entry which is preliminary data.</text>
</comment>